<name>A0A1X7IMP7_9SPHI</name>
<evidence type="ECO:0000313" key="3">
    <source>
        <dbReference type="Proteomes" id="UP000192980"/>
    </source>
</evidence>
<accession>A0A1X7IMP7</accession>
<dbReference type="RefSeq" id="WP_085471826.1">
    <property type="nucleotide sequence ID" value="NZ_FXAU01000001.1"/>
</dbReference>
<feature type="region of interest" description="Disordered" evidence="1">
    <location>
        <begin position="176"/>
        <end position="199"/>
    </location>
</feature>
<reference evidence="2 3" key="1">
    <citation type="submission" date="2017-04" db="EMBL/GenBank/DDBJ databases">
        <authorList>
            <person name="Afonso C.L."/>
            <person name="Miller P.J."/>
            <person name="Scott M.A."/>
            <person name="Spackman E."/>
            <person name="Goraichik I."/>
            <person name="Dimitrov K.M."/>
            <person name="Suarez D.L."/>
            <person name="Swayne D.E."/>
        </authorList>
    </citation>
    <scope>NUCLEOTIDE SEQUENCE [LARGE SCALE GENOMIC DNA]</scope>
    <source>
        <strain evidence="2 3">DSM 22418</strain>
    </source>
</reference>
<keyword evidence="3" id="KW-1185">Reference proteome</keyword>
<dbReference type="AlphaFoldDB" id="A0A1X7IMP7"/>
<dbReference type="Pfam" id="PF14253">
    <property type="entry name" value="AbiH"/>
    <property type="match status" value="1"/>
</dbReference>
<dbReference type="Proteomes" id="UP000192980">
    <property type="component" value="Unassembled WGS sequence"/>
</dbReference>
<dbReference type="STRING" id="561061.SAMN05660862_1013"/>
<dbReference type="EMBL" id="FXAU01000001">
    <property type="protein sequence ID" value="SMG15983.1"/>
    <property type="molecule type" value="Genomic_DNA"/>
</dbReference>
<organism evidence="2 3">
    <name type="scientific">Sphingobacterium psychroaquaticum</name>
    <dbReference type="NCBI Taxonomy" id="561061"/>
    <lineage>
        <taxon>Bacteria</taxon>
        <taxon>Pseudomonadati</taxon>
        <taxon>Bacteroidota</taxon>
        <taxon>Sphingobacteriia</taxon>
        <taxon>Sphingobacteriales</taxon>
        <taxon>Sphingobacteriaceae</taxon>
        <taxon>Sphingobacterium</taxon>
    </lineage>
</organism>
<dbReference type="InterPro" id="IPR025935">
    <property type="entry name" value="AbiH"/>
</dbReference>
<protein>
    <submittedName>
        <fullName evidence="2">Bacteriophage abortive infection AbiH</fullName>
    </submittedName>
</protein>
<sequence>MKLYILGNGFDLHHKLKTRYADFHEFLHVHNQDIEFDLERYFNFQVDSNYLWKCFEDDLAHYNYQEFFETYNNIDIMSESFKPSECYGLEDEISERTESFVDQIRSNFTDWLLSIEYPKPEDLPRSILLNLDKRALFMNFNYTDTLSELYGVSRDRIFYIHNNANEQYGDLIFGHGQEEEDDPEEPELDENGDSNRTMFTDSQRASRTPFNLLKKDTESIINDNTQFFSSLDQVSEVIVLGHSYGEVDLPYFKEVKNNIKNLKWKMAYYSQDDFVSCQTAIKICGISKDQIEMIKITDLINQ</sequence>
<proteinExistence type="predicted"/>
<dbReference type="OrthoDB" id="5903604at2"/>
<feature type="compositionally biased region" description="Acidic residues" evidence="1">
    <location>
        <begin position="178"/>
        <end position="192"/>
    </location>
</feature>
<evidence type="ECO:0000256" key="1">
    <source>
        <dbReference type="SAM" id="MobiDB-lite"/>
    </source>
</evidence>
<evidence type="ECO:0000313" key="2">
    <source>
        <dbReference type="EMBL" id="SMG15983.1"/>
    </source>
</evidence>
<gene>
    <name evidence="2" type="ORF">SAMN05660862_1013</name>
</gene>